<dbReference type="InterPro" id="IPR003615">
    <property type="entry name" value="HNH_nuc"/>
</dbReference>
<evidence type="ECO:0000313" key="3">
    <source>
        <dbReference type="EMBL" id="KUI20679.1"/>
    </source>
</evidence>
<feature type="domain" description="HNH nuclease" evidence="2">
    <location>
        <begin position="344"/>
        <end position="394"/>
    </location>
</feature>
<keyword evidence="4" id="KW-1185">Reference proteome</keyword>
<keyword evidence="3" id="KW-0378">Hydrolase</keyword>
<feature type="region of interest" description="Disordered" evidence="1">
    <location>
        <begin position="461"/>
        <end position="494"/>
    </location>
</feature>
<dbReference type="SMART" id="SM00507">
    <property type="entry name" value="HNHc"/>
    <property type="match status" value="1"/>
</dbReference>
<feature type="compositionally biased region" description="Basic and acidic residues" evidence="1">
    <location>
        <begin position="465"/>
        <end position="494"/>
    </location>
</feature>
<dbReference type="Pfam" id="PF02720">
    <property type="entry name" value="DUF222"/>
    <property type="match status" value="1"/>
</dbReference>
<dbReference type="Proteomes" id="UP000053707">
    <property type="component" value="Unassembled WGS sequence"/>
</dbReference>
<feature type="compositionally biased region" description="Acidic residues" evidence="1">
    <location>
        <begin position="267"/>
        <end position="276"/>
    </location>
</feature>
<reference evidence="3 4" key="1">
    <citation type="submission" date="2016-01" db="EMBL/GenBank/DDBJ databases">
        <authorList>
            <consortium name="TB Trials Study Group"/>
            <person name="Sutton G."/>
            <person name="Brinkac L."/>
            <person name="Sanka R."/>
            <person name="Adams M."/>
            <person name="Lau E.L."/>
            <person name="Macaden R."/>
            <person name="Grewal H.M.S."/>
        </authorList>
    </citation>
    <scope>NUCLEOTIDE SEQUENCE [LARGE SCALE GENOMIC DNA]</scope>
    <source>
        <strain evidence="3 4">IS-1744</strain>
    </source>
</reference>
<sequence>MFEQLVQAADGTSGAGAAGAWARIENAACARRLSAAADVLDRMYAADGSAERDQWILDNYAAVAAEIAPAQRVSLGIAASLLETAITLRDRLPGVNAVFLTGAISYREVTTIVSRTRLIQDRDALANVDAAIAAHVEGWTTLSSMKLQTSIDYWVDRFDPAAVRRAENSSRTRYVDVRNSKNGLGVAYIEATVFAHDGESIDQRLEALAATVCDNDPRTQEQRRADALAAAVNGAQALPCACGSDECPAAGLTVDNVMVHVVASEDTLNDETPADLDGDKPVEAVEPDDPSLGGPAATSPGFVMGRGVVPAPIVAAKLAVARRRPVKHPGDAPPERRRNPSAALAWFIRCRDLTCRFPNCDKPAIRCDIDHTIPYPRGATQASNLKCLCRIHHLYKTFIGWRDRQHPDGTVEWLSPGGQKYTTHPGSKLLFPSLCRPTAPAVVDPSVDLIDDAARCLKMPRRNRTREQSRAAAIEAERQRNQPYADERNRPPPF</sequence>
<gene>
    <name evidence="3" type="ORF">AU192_13675</name>
</gene>
<dbReference type="CDD" id="cd00085">
    <property type="entry name" value="HNHc"/>
    <property type="match status" value="1"/>
</dbReference>
<protein>
    <submittedName>
        <fullName evidence="3">HNH endonuclease</fullName>
    </submittedName>
</protein>
<evidence type="ECO:0000256" key="1">
    <source>
        <dbReference type="SAM" id="MobiDB-lite"/>
    </source>
</evidence>
<dbReference type="EMBL" id="LQIR01000002">
    <property type="protein sequence ID" value="KUI20679.1"/>
    <property type="molecule type" value="Genomic_DNA"/>
</dbReference>
<dbReference type="GO" id="GO:0004519">
    <property type="term" value="F:endonuclease activity"/>
    <property type="evidence" value="ECO:0007669"/>
    <property type="project" value="UniProtKB-KW"/>
</dbReference>
<evidence type="ECO:0000313" key="4">
    <source>
        <dbReference type="Proteomes" id="UP000053707"/>
    </source>
</evidence>
<evidence type="ECO:0000259" key="2">
    <source>
        <dbReference type="SMART" id="SM00507"/>
    </source>
</evidence>
<dbReference type="InterPro" id="IPR003870">
    <property type="entry name" value="DUF222"/>
</dbReference>
<comment type="caution">
    <text evidence="3">The sequence shown here is derived from an EMBL/GenBank/DDBJ whole genome shotgun (WGS) entry which is preliminary data.</text>
</comment>
<accession>A0A101ADC3</accession>
<dbReference type="AlphaFoldDB" id="A0A101ADC3"/>
<dbReference type="RefSeq" id="WP_064394268.1">
    <property type="nucleotide sequence ID" value="NZ_LQIR01000002.1"/>
</dbReference>
<feature type="region of interest" description="Disordered" evidence="1">
    <location>
        <begin position="266"/>
        <end position="294"/>
    </location>
</feature>
<name>A0A101ADC3_9MYCO</name>
<proteinExistence type="predicted"/>
<organism evidence="3 4">
    <name type="scientific">Mycobacterium lehmannii</name>
    <dbReference type="NCBI Taxonomy" id="2048550"/>
    <lineage>
        <taxon>Bacteria</taxon>
        <taxon>Bacillati</taxon>
        <taxon>Actinomycetota</taxon>
        <taxon>Actinomycetes</taxon>
        <taxon>Mycobacteriales</taxon>
        <taxon>Mycobacteriaceae</taxon>
        <taxon>Mycobacterium</taxon>
    </lineage>
</organism>
<keyword evidence="3" id="KW-0255">Endonuclease</keyword>
<keyword evidence="3" id="KW-0540">Nuclease</keyword>